<evidence type="ECO:0000313" key="1">
    <source>
        <dbReference type="EMBL" id="GCL65940.1"/>
    </source>
</evidence>
<protein>
    <recommendedName>
        <fullName evidence="3">Glycosyltransferase 2-like domain-containing protein</fullName>
    </recommendedName>
</protein>
<dbReference type="RefSeq" id="WP_137735642.1">
    <property type="nucleotide sequence ID" value="NZ_BJCL01000022.1"/>
</dbReference>
<organism evidence="1 2">
    <name type="scientific">Pseudaquabacterium pictum</name>
    <dbReference type="NCBI Taxonomy" id="2315236"/>
    <lineage>
        <taxon>Bacteria</taxon>
        <taxon>Pseudomonadati</taxon>
        <taxon>Pseudomonadota</taxon>
        <taxon>Betaproteobacteria</taxon>
        <taxon>Burkholderiales</taxon>
        <taxon>Sphaerotilaceae</taxon>
        <taxon>Pseudaquabacterium</taxon>
    </lineage>
</organism>
<sequence length="354" mass="39080">MRHRLHNDSHAFVRAIHLRTPGVPIRDVRIGVARVAQPLAWDTPPCRLRIDGDSAELVFHRPDNWARFGFDIVPAGEGDAAEVVPLGRIEPLPEPDLDSIRQVLRGKRIAFLGTARSCAQALPATITRLHELGALFAHHEIHVYENDSSDDTGALLDQGARDGLLHAIREQGVAARMPLRTERLAYGRNRLLDHVLAQGADRFDYICWADMDGLVGARFAVDGFLSCFRHEAAWDAVFPLSWPLYYDLWALREPTICPDDYVASGLHTLNAALFAGREIHAATQQLQPGRVAGWLPVQSAFGGFGLYKAAVVGHGRYSGLVDGREVCEHVPYHAQLVAAGARLYLNPQCITHIA</sequence>
<comment type="caution">
    <text evidence="1">The sequence shown here is derived from an EMBL/GenBank/DDBJ whole genome shotgun (WGS) entry which is preliminary data.</text>
</comment>
<dbReference type="EMBL" id="BJCL01000022">
    <property type="protein sequence ID" value="GCL65940.1"/>
    <property type="molecule type" value="Genomic_DNA"/>
</dbReference>
<keyword evidence="2" id="KW-1185">Reference proteome</keyword>
<dbReference type="OrthoDB" id="1550652at2"/>
<proteinExistence type="predicted"/>
<evidence type="ECO:0000313" key="2">
    <source>
        <dbReference type="Proteomes" id="UP000301751"/>
    </source>
</evidence>
<dbReference type="SUPFAM" id="SSF53448">
    <property type="entry name" value="Nucleotide-diphospho-sugar transferases"/>
    <property type="match status" value="1"/>
</dbReference>
<gene>
    <name evidence="1" type="ORF">AQPW35_50210</name>
</gene>
<name>A0A480AY99_9BURK</name>
<dbReference type="AlphaFoldDB" id="A0A480AY99"/>
<evidence type="ECO:0008006" key="3">
    <source>
        <dbReference type="Google" id="ProtNLM"/>
    </source>
</evidence>
<accession>A0A480AY99</accession>
<reference evidence="2" key="1">
    <citation type="submission" date="2019-03" db="EMBL/GenBank/DDBJ databases">
        <title>Aquabacterium pictum sp.nov., the first bacteriochlorophyll a-containing freshwater bacterium in the genus Aquabacterium of the class Betaproteobacteria.</title>
        <authorList>
            <person name="Hirose S."/>
            <person name="Tank M."/>
            <person name="Hara E."/>
            <person name="Tamaki H."/>
            <person name="Takaichi S."/>
            <person name="Haruta S."/>
            <person name="Hanada S."/>
        </authorList>
    </citation>
    <scope>NUCLEOTIDE SEQUENCE [LARGE SCALE GENOMIC DNA]</scope>
    <source>
        <strain evidence="2">W35</strain>
    </source>
</reference>
<dbReference type="Proteomes" id="UP000301751">
    <property type="component" value="Unassembled WGS sequence"/>
</dbReference>
<dbReference type="InterPro" id="IPR029044">
    <property type="entry name" value="Nucleotide-diphossugar_trans"/>
</dbReference>